<dbReference type="SFLD" id="SFLDS00029">
    <property type="entry name" value="Radical_SAM"/>
    <property type="match status" value="1"/>
</dbReference>
<evidence type="ECO:0000256" key="7">
    <source>
        <dbReference type="ARBA" id="ARBA00023002"/>
    </source>
</evidence>
<dbReference type="GO" id="GO:0016829">
    <property type="term" value="F:lyase activity"/>
    <property type="evidence" value="ECO:0007669"/>
    <property type="project" value="UniProtKB-KW"/>
</dbReference>
<dbReference type="OrthoDB" id="9782387at2"/>
<dbReference type="EC" id="1.97.1.4" evidence="10"/>
<evidence type="ECO:0000259" key="11">
    <source>
        <dbReference type="PROSITE" id="PS51918"/>
    </source>
</evidence>
<keyword evidence="8 10" id="KW-0408">Iron</keyword>
<sequence length="257" mass="28105">METEQTAPLTGRIHSVESFGTVDGPGIRFVVFFQGCPMRCAFCHNPDTWAFTGGQQMTADELLDQYEKNKSFYRGGGITATGGEPLAQLPFLTELFQKAKQRGIHTCLDTSGIFYNDKKKDQFAALFAVTDLVLLDFKHSDEAGHKALTGQPQAPVLAFAAALEKAGVPMVARHVVVPGRTDGEEHLHRLGRMLGGYRNLKGMEVLPYHTMGVNKYKALGLDYPLEGVPALEKAAAAKARQILLDEIRAVRAGRQTS</sequence>
<dbReference type="EMBL" id="SLUM01000001">
    <property type="protein sequence ID" value="TCL61742.1"/>
    <property type="molecule type" value="Genomic_DNA"/>
</dbReference>
<dbReference type="Pfam" id="PF04055">
    <property type="entry name" value="Radical_SAM"/>
    <property type="match status" value="1"/>
</dbReference>
<dbReference type="STRING" id="1650663.GCA_001486665_01805"/>
<evidence type="ECO:0000256" key="1">
    <source>
        <dbReference type="ARBA" id="ARBA00003141"/>
    </source>
</evidence>
<dbReference type="PANTHER" id="PTHR30352:SF5">
    <property type="entry name" value="PYRUVATE FORMATE-LYASE 1-ACTIVATING ENZYME"/>
    <property type="match status" value="1"/>
</dbReference>
<keyword evidence="7 10" id="KW-0560">Oxidoreductase</keyword>
<dbReference type="InterPro" id="IPR001989">
    <property type="entry name" value="Radical_activat_CS"/>
</dbReference>
<keyword evidence="12" id="KW-0456">Lyase</keyword>
<accession>A0A4R1R8P3</accession>
<dbReference type="Gene3D" id="3.20.20.70">
    <property type="entry name" value="Aldolase class I"/>
    <property type="match status" value="1"/>
</dbReference>
<evidence type="ECO:0000256" key="5">
    <source>
        <dbReference type="ARBA" id="ARBA00022691"/>
    </source>
</evidence>
<evidence type="ECO:0000313" key="13">
    <source>
        <dbReference type="Proteomes" id="UP000295184"/>
    </source>
</evidence>
<keyword evidence="12" id="KW-0670">Pyruvate</keyword>
<dbReference type="PROSITE" id="PS01087">
    <property type="entry name" value="RADICAL_ACTIVATING"/>
    <property type="match status" value="1"/>
</dbReference>
<evidence type="ECO:0000256" key="6">
    <source>
        <dbReference type="ARBA" id="ARBA00022723"/>
    </source>
</evidence>
<dbReference type="InterPro" id="IPR012838">
    <property type="entry name" value="PFL1_activating"/>
</dbReference>
<dbReference type="GO" id="GO:0046872">
    <property type="term" value="F:metal ion binding"/>
    <property type="evidence" value="ECO:0007669"/>
    <property type="project" value="UniProtKB-UniRule"/>
</dbReference>
<evidence type="ECO:0000256" key="9">
    <source>
        <dbReference type="ARBA" id="ARBA00023014"/>
    </source>
</evidence>
<evidence type="ECO:0000256" key="4">
    <source>
        <dbReference type="ARBA" id="ARBA00022485"/>
    </source>
</evidence>
<comment type="subcellular location">
    <subcellularLocation>
        <location evidence="10">Cytoplasm</location>
    </subcellularLocation>
</comment>
<evidence type="ECO:0000256" key="10">
    <source>
        <dbReference type="RuleBase" id="RU362053"/>
    </source>
</evidence>
<dbReference type="Proteomes" id="UP000295184">
    <property type="component" value="Unassembled WGS sequence"/>
</dbReference>
<dbReference type="PIRSF" id="PIRSF000371">
    <property type="entry name" value="PFL_act_enz"/>
    <property type="match status" value="1"/>
</dbReference>
<keyword evidence="5 10" id="KW-0949">S-adenosyl-L-methionine</keyword>
<comment type="similarity">
    <text evidence="2 10">Belongs to the organic radical-activating enzymes family.</text>
</comment>
<dbReference type="CDD" id="cd01335">
    <property type="entry name" value="Radical_SAM"/>
    <property type="match status" value="1"/>
</dbReference>
<feature type="domain" description="Radical SAM core" evidence="11">
    <location>
        <begin position="22"/>
        <end position="245"/>
    </location>
</feature>
<organism evidence="12 13">
    <name type="scientific">Allofournierella massiliensis</name>
    <dbReference type="NCBI Taxonomy" id="1650663"/>
    <lineage>
        <taxon>Bacteria</taxon>
        <taxon>Bacillati</taxon>
        <taxon>Bacillota</taxon>
        <taxon>Clostridia</taxon>
        <taxon>Eubacteriales</taxon>
        <taxon>Oscillospiraceae</taxon>
        <taxon>Allofournierella</taxon>
    </lineage>
</organism>
<dbReference type="SFLD" id="SFLDG01066">
    <property type="entry name" value="organic_radical-activating_enz"/>
    <property type="match status" value="1"/>
</dbReference>
<evidence type="ECO:0000256" key="3">
    <source>
        <dbReference type="ARBA" id="ARBA00021356"/>
    </source>
</evidence>
<comment type="function">
    <text evidence="1 10">Activation of pyruvate formate-lyase under anaerobic conditions by generation of an organic free radical, using S-adenosylmethionine and reduced flavodoxin as cosubstrates to produce 5'-deoxy-adenosine.</text>
</comment>
<keyword evidence="6 10" id="KW-0479">Metal-binding</keyword>
<dbReference type="PROSITE" id="PS51918">
    <property type="entry name" value="RADICAL_SAM"/>
    <property type="match status" value="1"/>
</dbReference>
<reference evidence="12 13" key="1">
    <citation type="submission" date="2019-03" db="EMBL/GenBank/DDBJ databases">
        <title>Genomic Encyclopedia of Type Strains, Phase IV (KMG-IV): sequencing the most valuable type-strain genomes for metagenomic binning, comparative biology and taxonomic classification.</title>
        <authorList>
            <person name="Goeker M."/>
        </authorList>
    </citation>
    <scope>NUCLEOTIDE SEQUENCE [LARGE SCALE GENOMIC DNA]</scope>
    <source>
        <strain evidence="12 13">DSM 100451</strain>
    </source>
</reference>
<keyword evidence="9 10" id="KW-0411">Iron-sulfur</keyword>
<dbReference type="RefSeq" id="WP_058964205.1">
    <property type="nucleotide sequence ID" value="NZ_CABKVM010000016.1"/>
</dbReference>
<keyword evidence="10" id="KW-0963">Cytoplasm</keyword>
<dbReference type="InterPro" id="IPR013785">
    <property type="entry name" value="Aldolase_TIM"/>
</dbReference>
<dbReference type="GO" id="GO:0051539">
    <property type="term" value="F:4 iron, 4 sulfur cluster binding"/>
    <property type="evidence" value="ECO:0007669"/>
    <property type="project" value="UniProtKB-UniRule"/>
</dbReference>
<gene>
    <name evidence="12" type="ORF">EDD77_101198</name>
</gene>
<evidence type="ECO:0000313" key="12">
    <source>
        <dbReference type="EMBL" id="TCL61742.1"/>
    </source>
</evidence>
<dbReference type="InterPro" id="IPR007197">
    <property type="entry name" value="rSAM"/>
</dbReference>
<proteinExistence type="inferred from homology"/>
<dbReference type="InterPro" id="IPR012839">
    <property type="entry name" value="Organic_radical_activase"/>
</dbReference>
<dbReference type="AlphaFoldDB" id="A0A4R1R8P3"/>
<comment type="caution">
    <text evidence="12">The sequence shown here is derived from an EMBL/GenBank/DDBJ whole genome shotgun (WGS) entry which is preliminary data.</text>
</comment>
<dbReference type="SUPFAM" id="SSF102114">
    <property type="entry name" value="Radical SAM enzymes"/>
    <property type="match status" value="1"/>
</dbReference>
<dbReference type="PANTHER" id="PTHR30352">
    <property type="entry name" value="PYRUVATE FORMATE-LYASE-ACTIVATING ENZYME"/>
    <property type="match status" value="1"/>
</dbReference>
<name>A0A4R1R8P3_9FIRM</name>
<dbReference type="InterPro" id="IPR034457">
    <property type="entry name" value="Organic_radical-activating"/>
</dbReference>
<dbReference type="NCBIfam" id="TIGR02493">
    <property type="entry name" value="PFLA"/>
    <property type="match status" value="1"/>
</dbReference>
<evidence type="ECO:0000256" key="8">
    <source>
        <dbReference type="ARBA" id="ARBA00023004"/>
    </source>
</evidence>
<protein>
    <recommendedName>
        <fullName evidence="3 10">Pyruvate formate-lyase-activating enzyme</fullName>
        <ecNumber evidence="10">1.97.1.4</ecNumber>
    </recommendedName>
</protein>
<evidence type="ECO:0000256" key="2">
    <source>
        <dbReference type="ARBA" id="ARBA00009777"/>
    </source>
</evidence>
<comment type="cofactor">
    <cofactor evidence="10">
        <name>[4Fe-4S] cluster</name>
        <dbReference type="ChEBI" id="CHEBI:49883"/>
    </cofactor>
    <text evidence="10">Binds 1 [4Fe-4S] cluster. The cluster is coordinated with 3 cysteines and an exchangeable S-adenosyl-L-methionine.</text>
</comment>
<keyword evidence="4 10" id="KW-0004">4Fe-4S</keyword>
<comment type="catalytic activity">
    <reaction evidence="10">
        <text>glycyl-[formate C-acetyltransferase] + reduced [flavodoxin] + S-adenosyl-L-methionine = glycin-2-yl radical-[formate C-acetyltransferase] + semiquinone [flavodoxin] + 5'-deoxyadenosine + L-methionine + H(+)</text>
        <dbReference type="Rhea" id="RHEA:19225"/>
        <dbReference type="Rhea" id="RHEA-COMP:10622"/>
        <dbReference type="Rhea" id="RHEA-COMP:12190"/>
        <dbReference type="Rhea" id="RHEA-COMP:12191"/>
        <dbReference type="Rhea" id="RHEA-COMP:14480"/>
        <dbReference type="ChEBI" id="CHEBI:15378"/>
        <dbReference type="ChEBI" id="CHEBI:17319"/>
        <dbReference type="ChEBI" id="CHEBI:29947"/>
        <dbReference type="ChEBI" id="CHEBI:32722"/>
        <dbReference type="ChEBI" id="CHEBI:57618"/>
        <dbReference type="ChEBI" id="CHEBI:57844"/>
        <dbReference type="ChEBI" id="CHEBI:59789"/>
        <dbReference type="ChEBI" id="CHEBI:140311"/>
        <dbReference type="EC" id="1.97.1.4"/>
    </reaction>
</comment>
<dbReference type="InterPro" id="IPR058240">
    <property type="entry name" value="rSAM_sf"/>
</dbReference>
<dbReference type="GO" id="GO:0043365">
    <property type="term" value="F:[formate-C-acetyltransferase]-activating enzyme activity"/>
    <property type="evidence" value="ECO:0007669"/>
    <property type="project" value="UniProtKB-UniRule"/>
</dbReference>
<dbReference type="GO" id="GO:0005737">
    <property type="term" value="C:cytoplasm"/>
    <property type="evidence" value="ECO:0007669"/>
    <property type="project" value="UniProtKB-SubCell"/>
</dbReference>